<dbReference type="EMBL" id="JAQGLA010000014">
    <property type="protein sequence ID" value="MDA3626267.1"/>
    <property type="molecule type" value="Genomic_DNA"/>
</dbReference>
<comment type="caution">
    <text evidence="2">The sequence shown here is derived from an EMBL/GenBank/DDBJ whole genome shotgun (WGS) entry which is preliminary data.</text>
</comment>
<gene>
    <name evidence="2" type="ORF">OU415_12530</name>
</gene>
<feature type="transmembrane region" description="Helical" evidence="1">
    <location>
        <begin position="63"/>
        <end position="82"/>
    </location>
</feature>
<feature type="transmembrane region" description="Helical" evidence="1">
    <location>
        <begin position="94"/>
        <end position="115"/>
    </location>
</feature>
<evidence type="ECO:0000313" key="3">
    <source>
        <dbReference type="Proteomes" id="UP001210380"/>
    </source>
</evidence>
<keyword evidence="3" id="KW-1185">Reference proteome</keyword>
<sequence>MSPLDRVVFGFLLVDAVILALVELLFLPSYIGAVQFPITAALAAVTTPLLVAEAARFSPHRRVAGAPLVVWFLTVLVFGVLGPGGDMVLLGNDWRTLLLLGAGALPSAMMLGIVLGKRANA</sequence>
<evidence type="ECO:0000256" key="1">
    <source>
        <dbReference type="SAM" id="Phobius"/>
    </source>
</evidence>
<feature type="transmembrane region" description="Helical" evidence="1">
    <location>
        <begin position="33"/>
        <end position="51"/>
    </location>
</feature>
<reference evidence="2 3" key="1">
    <citation type="submission" date="2022-11" db="EMBL/GenBank/DDBJ databases">
        <title>Draft genome sequence of Saccharopolyspora sp. WRP15-2 isolated from rhizosphere soils of wild rice in Thailand.</title>
        <authorList>
            <person name="Duangmal K."/>
            <person name="Kammanee S."/>
            <person name="Muangham S."/>
        </authorList>
    </citation>
    <scope>NUCLEOTIDE SEQUENCE [LARGE SCALE GENOMIC DNA]</scope>
    <source>
        <strain evidence="2 3">WRP15-2</strain>
    </source>
</reference>
<name>A0ABT4UYX8_9PSEU</name>
<organism evidence="2 3">
    <name type="scientific">Saccharopolyspora oryzae</name>
    <dbReference type="NCBI Taxonomy" id="2997343"/>
    <lineage>
        <taxon>Bacteria</taxon>
        <taxon>Bacillati</taxon>
        <taxon>Actinomycetota</taxon>
        <taxon>Actinomycetes</taxon>
        <taxon>Pseudonocardiales</taxon>
        <taxon>Pseudonocardiaceae</taxon>
        <taxon>Saccharopolyspora</taxon>
    </lineage>
</organism>
<keyword evidence="1" id="KW-0472">Membrane</keyword>
<dbReference type="Proteomes" id="UP001210380">
    <property type="component" value="Unassembled WGS sequence"/>
</dbReference>
<feature type="transmembrane region" description="Helical" evidence="1">
    <location>
        <begin position="7"/>
        <end position="27"/>
    </location>
</feature>
<dbReference type="RefSeq" id="WP_270948848.1">
    <property type="nucleotide sequence ID" value="NZ_JAQGLA010000014.1"/>
</dbReference>
<protein>
    <submittedName>
        <fullName evidence="2">Uncharacterized protein</fullName>
    </submittedName>
</protein>
<evidence type="ECO:0000313" key="2">
    <source>
        <dbReference type="EMBL" id="MDA3626267.1"/>
    </source>
</evidence>
<proteinExistence type="predicted"/>
<accession>A0ABT4UYX8</accession>
<keyword evidence="1" id="KW-0812">Transmembrane</keyword>
<keyword evidence="1" id="KW-1133">Transmembrane helix</keyword>